<name>A0ABR3UH85_9PLEO</name>
<feature type="compositionally biased region" description="Polar residues" evidence="1">
    <location>
        <begin position="221"/>
        <end position="233"/>
    </location>
</feature>
<feature type="region of interest" description="Disordered" evidence="1">
    <location>
        <begin position="252"/>
        <end position="350"/>
    </location>
</feature>
<gene>
    <name evidence="2" type="ORF">ACET3X_006805</name>
</gene>
<sequence>MPGLNQVIPRPDSRELLPPLLACLSTANASKEVPPGLLPLLSPILRQRVQLLSSNEWLSLLCWDREVASRLPQVVEKINVEPHPASGEIEVEDPDQILYRRSDPETLHSKLVLDEYGIIPTYLWCTGGEGGSRWLLAELRGTEDAEDGTEWFDNIPAADEAGFRRKSVPVKSNGVTAQPAVARAEPAAEEAVVAEEEDDGSYWAAYDQTPGRTPQPRRSPAPNTSSRTQIGPTQSELEYFERYASEVQPALDAHDPDEENPAAGESTLNGNALDYTREPQTEPLDTTNLGPNGYDSSMPPAYTNGLANGSGVHGNDSAVHLESVEQDHSAAANAMNHPRPSSSASTNSIERLERKAEHYSQAELAIKQHISTDIKSLFRLAKASGIDREEFERIVQRELEVLPMLEQEMS</sequence>
<organism evidence="2 3">
    <name type="scientific">Alternaria dauci</name>
    <dbReference type="NCBI Taxonomy" id="48095"/>
    <lineage>
        <taxon>Eukaryota</taxon>
        <taxon>Fungi</taxon>
        <taxon>Dikarya</taxon>
        <taxon>Ascomycota</taxon>
        <taxon>Pezizomycotina</taxon>
        <taxon>Dothideomycetes</taxon>
        <taxon>Pleosporomycetidae</taxon>
        <taxon>Pleosporales</taxon>
        <taxon>Pleosporineae</taxon>
        <taxon>Pleosporaceae</taxon>
        <taxon>Alternaria</taxon>
        <taxon>Alternaria sect. Porri</taxon>
    </lineage>
</organism>
<dbReference type="EMBL" id="JBHGVX010000006">
    <property type="protein sequence ID" value="KAL1794989.1"/>
    <property type="molecule type" value="Genomic_DNA"/>
</dbReference>
<evidence type="ECO:0000313" key="2">
    <source>
        <dbReference type="EMBL" id="KAL1794989.1"/>
    </source>
</evidence>
<evidence type="ECO:0000313" key="3">
    <source>
        <dbReference type="Proteomes" id="UP001578633"/>
    </source>
</evidence>
<dbReference type="RefSeq" id="XP_069305573.1">
    <property type="nucleotide sequence ID" value="XM_069452975.1"/>
</dbReference>
<dbReference type="GeneID" id="96087127"/>
<comment type="caution">
    <text evidence="2">The sequence shown here is derived from an EMBL/GenBank/DDBJ whole genome shotgun (WGS) entry which is preliminary data.</text>
</comment>
<feature type="compositionally biased region" description="Polar residues" evidence="1">
    <location>
        <begin position="339"/>
        <end position="349"/>
    </location>
</feature>
<proteinExistence type="predicted"/>
<keyword evidence="3" id="KW-1185">Reference proteome</keyword>
<reference evidence="2 3" key="1">
    <citation type="submission" date="2024-09" db="EMBL/GenBank/DDBJ databases">
        <title>T2T genomes of carrot and Alternaria dauci and their utility for understanding host-pathogen interaction during carrot leaf blight disease.</title>
        <authorList>
            <person name="Liu W."/>
            <person name="Xu S."/>
            <person name="Ou C."/>
            <person name="Liu X."/>
            <person name="Zhuang F."/>
            <person name="Deng X.W."/>
        </authorList>
    </citation>
    <scope>NUCLEOTIDE SEQUENCE [LARGE SCALE GENOMIC DNA]</scope>
    <source>
        <strain evidence="2 3">A2016</strain>
    </source>
</reference>
<dbReference type="Proteomes" id="UP001578633">
    <property type="component" value="Chromosome 6"/>
</dbReference>
<protein>
    <submittedName>
        <fullName evidence="2">Uncharacterized protein</fullName>
    </submittedName>
</protein>
<feature type="region of interest" description="Disordered" evidence="1">
    <location>
        <begin position="204"/>
        <end position="233"/>
    </location>
</feature>
<accession>A0ABR3UH85</accession>
<evidence type="ECO:0000256" key="1">
    <source>
        <dbReference type="SAM" id="MobiDB-lite"/>
    </source>
</evidence>